<feature type="region of interest" description="Disordered" evidence="1">
    <location>
        <begin position="1"/>
        <end position="24"/>
    </location>
</feature>
<name>A0ABU8YY21_9CYAN</name>
<organism evidence="2 3">
    <name type="scientific">Microcoleus anatoxicus PTRS2</name>
    <dbReference type="NCBI Taxonomy" id="2705321"/>
    <lineage>
        <taxon>Bacteria</taxon>
        <taxon>Bacillati</taxon>
        <taxon>Cyanobacteriota</taxon>
        <taxon>Cyanophyceae</taxon>
        <taxon>Oscillatoriophycideae</taxon>
        <taxon>Oscillatoriales</taxon>
        <taxon>Microcoleaceae</taxon>
        <taxon>Microcoleus</taxon>
        <taxon>Microcoleus anatoxicus</taxon>
    </lineage>
</organism>
<keyword evidence="3" id="KW-1185">Reference proteome</keyword>
<feature type="compositionally biased region" description="Polar residues" evidence="1">
    <location>
        <begin position="1"/>
        <end position="17"/>
    </location>
</feature>
<evidence type="ECO:0000313" key="2">
    <source>
        <dbReference type="EMBL" id="MEK0189098.1"/>
    </source>
</evidence>
<protein>
    <recommendedName>
        <fullName evidence="4">Toprim domain-containing protein</fullName>
    </recommendedName>
</protein>
<proteinExistence type="predicted"/>
<accession>A0ABU8YY21</accession>
<comment type="caution">
    <text evidence="2">The sequence shown here is derived from an EMBL/GenBank/DDBJ whole genome shotgun (WGS) entry which is preliminary data.</text>
</comment>
<reference evidence="2 3" key="1">
    <citation type="journal article" date="2020" name="Harmful Algae">
        <title>Molecular and morphological characterization of a novel dihydroanatoxin-a producing Microcoleus species (cyanobacteria) from the Russian River, California, USA.</title>
        <authorList>
            <person name="Conklin K.Y."/>
            <person name="Stancheva R."/>
            <person name="Otten T.G."/>
            <person name="Fadness R."/>
            <person name="Boyer G.L."/>
            <person name="Read B."/>
            <person name="Zhang X."/>
            <person name="Sheath R.G."/>
        </authorList>
    </citation>
    <scope>NUCLEOTIDE SEQUENCE [LARGE SCALE GENOMIC DNA]</scope>
    <source>
        <strain evidence="2 3">PTRS2</strain>
    </source>
</reference>
<dbReference type="EMBL" id="JBBLXS010000942">
    <property type="protein sequence ID" value="MEK0189098.1"/>
    <property type="molecule type" value="Genomic_DNA"/>
</dbReference>
<dbReference type="Gene3D" id="3.40.1360.10">
    <property type="match status" value="1"/>
</dbReference>
<dbReference type="CDD" id="cd01029">
    <property type="entry name" value="TOPRIM_primases"/>
    <property type="match status" value="1"/>
</dbReference>
<dbReference type="Proteomes" id="UP001384579">
    <property type="component" value="Unassembled WGS sequence"/>
</dbReference>
<gene>
    <name evidence="2" type="ORF">WMG39_30260</name>
</gene>
<dbReference type="InterPro" id="IPR034154">
    <property type="entry name" value="TOPRIM_DnaG/twinkle"/>
</dbReference>
<evidence type="ECO:0000256" key="1">
    <source>
        <dbReference type="SAM" id="MobiDB-lite"/>
    </source>
</evidence>
<feature type="non-terminal residue" evidence="2">
    <location>
        <position position="255"/>
    </location>
</feature>
<evidence type="ECO:0000313" key="3">
    <source>
        <dbReference type="Proteomes" id="UP001384579"/>
    </source>
</evidence>
<evidence type="ECO:0008006" key="4">
    <source>
        <dbReference type="Google" id="ProtNLM"/>
    </source>
</evidence>
<sequence length="255" mass="28577">MYDNSTPIGGQSASTRGNLVRATKSSPCPHCGKPDWCYSVGDLSVCNRDQPPAPGWEATSKTDKDGHYFYARPQEKKAIRPRQTRYWVYSDRAGNPLVRVVRFDDGEGGKPKWHQESWGKCKASRQIGWVVGVEGITRENIPIYRYADVKKAIANNELIFIVEGESCADILWDLGLAATCNIGGSKKWRSSDTSDLEGARIVICPDRDEPGIEHANLLHQEFPDALWLYAYPDSPAWNNLPKSQGLDIKDWMDSC</sequence>